<feature type="signal peptide" evidence="1">
    <location>
        <begin position="1"/>
        <end position="19"/>
    </location>
</feature>
<evidence type="ECO:0000313" key="3">
    <source>
        <dbReference type="Proteomes" id="UP001497497"/>
    </source>
</evidence>
<gene>
    <name evidence="2" type="ORF">GSLYS_00017649001</name>
</gene>
<organism evidence="2 3">
    <name type="scientific">Lymnaea stagnalis</name>
    <name type="common">Great pond snail</name>
    <name type="synonym">Helix stagnalis</name>
    <dbReference type="NCBI Taxonomy" id="6523"/>
    <lineage>
        <taxon>Eukaryota</taxon>
        <taxon>Metazoa</taxon>
        <taxon>Spiralia</taxon>
        <taxon>Lophotrochozoa</taxon>
        <taxon>Mollusca</taxon>
        <taxon>Gastropoda</taxon>
        <taxon>Heterobranchia</taxon>
        <taxon>Euthyneura</taxon>
        <taxon>Panpulmonata</taxon>
        <taxon>Hygrophila</taxon>
        <taxon>Lymnaeoidea</taxon>
        <taxon>Lymnaeidae</taxon>
        <taxon>Lymnaea</taxon>
    </lineage>
</organism>
<comment type="caution">
    <text evidence="2">The sequence shown here is derived from an EMBL/GenBank/DDBJ whole genome shotgun (WGS) entry which is preliminary data.</text>
</comment>
<evidence type="ECO:0000256" key="1">
    <source>
        <dbReference type="SAM" id="SignalP"/>
    </source>
</evidence>
<reference evidence="2 3" key="1">
    <citation type="submission" date="2024-04" db="EMBL/GenBank/DDBJ databases">
        <authorList>
            <consortium name="Genoscope - CEA"/>
            <person name="William W."/>
        </authorList>
    </citation>
    <scope>NUCLEOTIDE SEQUENCE [LARGE SCALE GENOMIC DNA]</scope>
</reference>
<proteinExistence type="predicted"/>
<keyword evidence="1" id="KW-0732">Signal</keyword>
<accession>A0AAV2IES4</accession>
<keyword evidence="3" id="KW-1185">Reference proteome</keyword>
<dbReference type="Proteomes" id="UP001497497">
    <property type="component" value="Unassembled WGS sequence"/>
</dbReference>
<feature type="chain" id="PRO_5043438637" description="Immunoglobulin subtype domain-containing protein" evidence="1">
    <location>
        <begin position="20"/>
        <end position="198"/>
    </location>
</feature>
<protein>
    <recommendedName>
        <fullName evidence="4">Immunoglobulin subtype domain-containing protein</fullName>
    </recommendedName>
</protein>
<name>A0AAV2IES4_LYMST</name>
<dbReference type="AlphaFoldDB" id="A0AAV2IES4"/>
<sequence>MVYLFIYVLSVIFLANVSTEFNHVLDRSTVRDGDTFRIYCDLNVASGGKLRDATVHHSAHILKVSPDKMDIFFCNGNILEQSNFSRPWIFRGMETCGRSAEIRISVEITDSKCNDAGKYQCVYISSSGDQFLVTSEAIEEMKRDASCDKMGGTTPAGVLVKTTKTSSAHPETSPMVWQLVVGALIIFWRVGEVSPCAC</sequence>
<evidence type="ECO:0000313" key="2">
    <source>
        <dbReference type="EMBL" id="CAL1544136.1"/>
    </source>
</evidence>
<dbReference type="EMBL" id="CAXITT010000599">
    <property type="protein sequence ID" value="CAL1544136.1"/>
    <property type="molecule type" value="Genomic_DNA"/>
</dbReference>
<evidence type="ECO:0008006" key="4">
    <source>
        <dbReference type="Google" id="ProtNLM"/>
    </source>
</evidence>